<dbReference type="InterPro" id="IPR051621">
    <property type="entry name" value="T2SS_protein_J"/>
</dbReference>
<organism evidence="11 12">
    <name type="scientific">SAR86 cluster bacterium BACL1 MAG-120920-bin57</name>
    <dbReference type="NCBI Taxonomy" id="1655571"/>
    <lineage>
        <taxon>Bacteria</taxon>
        <taxon>Pseudomonadati</taxon>
        <taxon>Pseudomonadota</taxon>
        <taxon>Gammaproteobacteria</taxon>
        <taxon>SAR86 cluster</taxon>
    </lineage>
</organism>
<comment type="subcellular location">
    <subcellularLocation>
        <location evidence="1">Cell inner membrane</location>
        <topology evidence="1">Single-pass membrane protein</topology>
    </subcellularLocation>
</comment>
<keyword evidence="4" id="KW-1003">Cell membrane</keyword>
<evidence type="ECO:0000256" key="9">
    <source>
        <dbReference type="ARBA" id="ARBA00023136"/>
    </source>
</evidence>
<dbReference type="AlphaFoldDB" id="A0A0R2PS92"/>
<comment type="caution">
    <text evidence="11">The sequence shown here is derived from an EMBL/GenBank/DDBJ whole genome shotgun (WGS) entry which is preliminary data.</text>
</comment>
<evidence type="ECO:0000256" key="3">
    <source>
        <dbReference type="ARBA" id="ARBA00021539"/>
    </source>
</evidence>
<dbReference type="EMBL" id="LIAV01000060">
    <property type="protein sequence ID" value="KRO40805.1"/>
    <property type="molecule type" value="Genomic_DNA"/>
</dbReference>
<name>A0A0R2PS92_9GAMM</name>
<dbReference type="InterPro" id="IPR045584">
    <property type="entry name" value="Pilin-like"/>
</dbReference>
<evidence type="ECO:0000256" key="6">
    <source>
        <dbReference type="ARBA" id="ARBA00022519"/>
    </source>
</evidence>
<accession>A0A0R2PS92</accession>
<dbReference type="GO" id="GO:0015627">
    <property type="term" value="C:type II protein secretion system complex"/>
    <property type="evidence" value="ECO:0007669"/>
    <property type="project" value="InterPro"/>
</dbReference>
<evidence type="ECO:0000256" key="7">
    <source>
        <dbReference type="ARBA" id="ARBA00022692"/>
    </source>
</evidence>
<keyword evidence="8 10" id="KW-1133">Transmembrane helix</keyword>
<dbReference type="SUPFAM" id="SSF54523">
    <property type="entry name" value="Pili subunits"/>
    <property type="match status" value="1"/>
</dbReference>
<keyword evidence="7 10" id="KW-0812">Transmembrane</keyword>
<protein>
    <recommendedName>
        <fullName evidence="3">Type II secretion system protein J</fullName>
    </recommendedName>
</protein>
<dbReference type="InterPro" id="IPR010055">
    <property type="entry name" value="T2SS_protein-GspJ"/>
</dbReference>
<gene>
    <name evidence="11" type="ORF">ABR63_04535</name>
</gene>
<keyword evidence="6" id="KW-0997">Cell inner membrane</keyword>
<evidence type="ECO:0000256" key="2">
    <source>
        <dbReference type="ARBA" id="ARBA00011084"/>
    </source>
</evidence>
<evidence type="ECO:0000313" key="12">
    <source>
        <dbReference type="Proteomes" id="UP000050874"/>
    </source>
</evidence>
<dbReference type="Pfam" id="PF07963">
    <property type="entry name" value="N_methyl"/>
    <property type="match status" value="1"/>
</dbReference>
<evidence type="ECO:0000313" key="11">
    <source>
        <dbReference type="EMBL" id="KRO40805.1"/>
    </source>
</evidence>
<keyword evidence="5" id="KW-0488">Methylation</keyword>
<sequence>MKKNNFFNPGFTLIEVLISIVILSIITIITSSFLQSSIQSREIVSLKSKEILEINLLSNALRTDIANAINVPMMTFDGVIENATFRGEIGSNGFAFTAKIGHGEAKDQMLARVEYLVKDNNFIRRQFFASNPSEPEAFIETPLMSDITYAQIEFSDGSNWYFTWPQNEITARKIPSLIKIFLEKDTSETFTWIIPHPLPLVYE</sequence>
<dbReference type="PANTHER" id="PTHR39583:SF2">
    <property type="entry name" value="TYPE II SECRETION SYSTEM PROTEIN J"/>
    <property type="match status" value="1"/>
</dbReference>
<evidence type="ECO:0000256" key="4">
    <source>
        <dbReference type="ARBA" id="ARBA00022475"/>
    </source>
</evidence>
<dbReference type="PANTHER" id="PTHR39583">
    <property type="entry name" value="TYPE II SECRETION SYSTEM PROTEIN J-RELATED"/>
    <property type="match status" value="1"/>
</dbReference>
<reference evidence="12" key="1">
    <citation type="submission" date="2015-10" db="EMBL/GenBank/DDBJ databases">
        <title>Metagenome-Assembled Genomes uncover a global brackish microbiome.</title>
        <authorList>
            <person name="Hugerth L.W."/>
            <person name="Larsson J."/>
            <person name="Alneberg J."/>
            <person name="Lindh M.V."/>
            <person name="Legrand C."/>
            <person name="Pinhassi J."/>
            <person name="Andersson A."/>
        </authorList>
    </citation>
    <scope>NUCLEOTIDE SEQUENCE [LARGE SCALE GENOMIC DNA]</scope>
</reference>
<keyword evidence="9 10" id="KW-0472">Membrane</keyword>
<dbReference type="Pfam" id="PF11612">
    <property type="entry name" value="T2SSJ"/>
    <property type="match status" value="1"/>
</dbReference>
<dbReference type="GO" id="GO:0005886">
    <property type="term" value="C:plasma membrane"/>
    <property type="evidence" value="ECO:0007669"/>
    <property type="project" value="UniProtKB-SubCell"/>
</dbReference>
<evidence type="ECO:0000256" key="8">
    <source>
        <dbReference type="ARBA" id="ARBA00022989"/>
    </source>
</evidence>
<dbReference type="InterPro" id="IPR012902">
    <property type="entry name" value="N_methyl_site"/>
</dbReference>
<evidence type="ECO:0000256" key="10">
    <source>
        <dbReference type="SAM" id="Phobius"/>
    </source>
</evidence>
<proteinExistence type="inferred from homology"/>
<dbReference type="Proteomes" id="UP000050874">
    <property type="component" value="Unassembled WGS sequence"/>
</dbReference>
<comment type="similarity">
    <text evidence="2">Belongs to the GSP J family.</text>
</comment>
<feature type="transmembrane region" description="Helical" evidence="10">
    <location>
        <begin position="12"/>
        <end position="34"/>
    </location>
</feature>
<evidence type="ECO:0000256" key="5">
    <source>
        <dbReference type="ARBA" id="ARBA00022481"/>
    </source>
</evidence>
<dbReference type="GO" id="GO:0015628">
    <property type="term" value="P:protein secretion by the type II secretion system"/>
    <property type="evidence" value="ECO:0007669"/>
    <property type="project" value="InterPro"/>
</dbReference>
<dbReference type="NCBIfam" id="TIGR02532">
    <property type="entry name" value="IV_pilin_GFxxxE"/>
    <property type="match status" value="1"/>
</dbReference>
<evidence type="ECO:0000256" key="1">
    <source>
        <dbReference type="ARBA" id="ARBA00004377"/>
    </source>
</evidence>